<dbReference type="InterPro" id="IPR026870">
    <property type="entry name" value="Zinc_ribbon_dom"/>
</dbReference>
<feature type="transmembrane region" description="Helical" evidence="1">
    <location>
        <begin position="126"/>
        <end position="156"/>
    </location>
</feature>
<dbReference type="Pfam" id="PF13240">
    <property type="entry name" value="Zn_Ribbon_1"/>
    <property type="match status" value="1"/>
</dbReference>
<dbReference type="AlphaFoldDB" id="A0A9Y2AIL0"/>
<keyword evidence="4" id="KW-1185">Reference proteome</keyword>
<name>A0A9Y2AIL0_9FIRM</name>
<keyword evidence="1" id="KW-0472">Membrane</keyword>
<evidence type="ECO:0000259" key="2">
    <source>
        <dbReference type="Pfam" id="PF13240"/>
    </source>
</evidence>
<protein>
    <submittedName>
        <fullName evidence="3">Zinc-ribbon domain-containing protein</fullName>
    </submittedName>
</protein>
<dbReference type="KEGG" id="sgbi:P3F81_12340"/>
<dbReference type="Proteomes" id="UP001243623">
    <property type="component" value="Chromosome"/>
</dbReference>
<evidence type="ECO:0000313" key="3">
    <source>
        <dbReference type="EMBL" id="WIW70658.1"/>
    </source>
</evidence>
<feature type="domain" description="Zinc-ribbon" evidence="2">
    <location>
        <begin position="2"/>
        <end position="23"/>
    </location>
</feature>
<keyword evidence="1" id="KW-0812">Transmembrane</keyword>
<dbReference type="RefSeq" id="WP_147669520.1">
    <property type="nucleotide sequence ID" value="NZ_CP120678.1"/>
</dbReference>
<keyword evidence="1" id="KW-1133">Transmembrane helix</keyword>
<reference evidence="3" key="1">
    <citation type="submission" date="2023-03" db="EMBL/GenBank/DDBJ databases">
        <title>Selenobaculum gbiensis gen. nov. sp. nov., a new bacterium isolated from the gut microbiota of IBD patient.</title>
        <authorList>
            <person name="Yeo S."/>
            <person name="Park H."/>
            <person name="Huh C.S."/>
        </authorList>
    </citation>
    <scope>NUCLEOTIDE SEQUENCE</scope>
    <source>
        <strain evidence="3">ICN-92133</strain>
    </source>
</reference>
<organism evidence="3 4">
    <name type="scientific">Selenobaculum gibii</name>
    <dbReference type="NCBI Taxonomy" id="3054208"/>
    <lineage>
        <taxon>Bacteria</taxon>
        <taxon>Bacillati</taxon>
        <taxon>Bacillota</taxon>
        <taxon>Negativicutes</taxon>
        <taxon>Selenomonadales</taxon>
        <taxon>Selenomonadaceae</taxon>
        <taxon>Selenobaculum</taxon>
    </lineage>
</organism>
<accession>A0A9Y2AIL0</accession>
<sequence length="201" mass="22642">MFCENCGKEIAEDMNFCAKCGARKVEKGNVNSVIEEIRENELDSSVDNLNSLEVQEVKEYKFDKEGFVFLWVMPKRERTCITIKGNDLSSRQHNEVMFIKYSKKNLDLSVNDITGVSVEKVFSWKWVILGVVGLLATVAGGNLVAAILAIMALLFIKQKKVVIFSKVGQIAFSCSATVMDEVKELTKHLKRINSNIDIRID</sequence>
<dbReference type="EMBL" id="CP120678">
    <property type="protein sequence ID" value="WIW70658.1"/>
    <property type="molecule type" value="Genomic_DNA"/>
</dbReference>
<evidence type="ECO:0000256" key="1">
    <source>
        <dbReference type="SAM" id="Phobius"/>
    </source>
</evidence>
<evidence type="ECO:0000313" key="4">
    <source>
        <dbReference type="Proteomes" id="UP001243623"/>
    </source>
</evidence>
<proteinExistence type="predicted"/>
<gene>
    <name evidence="3" type="ORF">P3F81_12340</name>
</gene>